<dbReference type="InterPro" id="IPR024705">
    <property type="entry name" value="Ssp411"/>
</dbReference>
<dbReference type="PANTHER" id="PTHR42899:SF1">
    <property type="entry name" value="SPERMATOGENESIS-ASSOCIATED PROTEIN 20"/>
    <property type="match status" value="1"/>
</dbReference>
<dbReference type="EMBL" id="PQAP01000141">
    <property type="protein sequence ID" value="PWB70569.1"/>
    <property type="molecule type" value="Genomic_DNA"/>
</dbReference>
<feature type="domain" description="Spermatogenesis-associated protein 20-like TRX" evidence="1">
    <location>
        <begin position="24"/>
        <end position="185"/>
    </location>
</feature>
<accession>A0A855WYC5</accession>
<dbReference type="SUPFAM" id="SSF52833">
    <property type="entry name" value="Thioredoxin-like"/>
    <property type="match status" value="1"/>
</dbReference>
<evidence type="ECO:0000313" key="2">
    <source>
        <dbReference type="EMBL" id="PWB70569.1"/>
    </source>
</evidence>
<organism evidence="2 3">
    <name type="scientific">candidate division GN15 bacterium</name>
    <dbReference type="NCBI Taxonomy" id="2072418"/>
    <lineage>
        <taxon>Bacteria</taxon>
        <taxon>candidate division GN15</taxon>
    </lineage>
</organism>
<dbReference type="SUPFAM" id="SSF48208">
    <property type="entry name" value="Six-hairpin glycosidases"/>
    <property type="match status" value="1"/>
</dbReference>
<sequence>MSLHIGVHMTEQLELDNQPVRQFTNHLAGENSPYLLSHADNPVDWYPWGNEAFEAARRRDCPIFLSIGYAACHWCHVMERESFENEEIARLLNESFVSIKVDREQRPDIDHIYMTFTQAMAGSGGWPMSVFLTPDLKPFFAGTYFPPDDRMGRPGLRRVLTEIATTYRENHEQVLESASSIYQEIAKHIATPRANSSLNAALIARAGESLMKSVDHMYGGFGRAPKFPHALEIALFLRLGRRTGNLEYMLAAEKALQGMARGGIYDHLGGGFARYSTDEQWLVPHFEKMLYDNALLVPVYADAWRITGNEWYRNVVRETLDFLLREMHECSGGFHSAVDADSEGEEGKFYLWHKSEIDGLLGSDAELFGRYFNVTSYGNFEGRTILNIDSRSEHARVQAGLSEEQFEGLMRRCRTVLLAARARRVRPLTDDKILTSWNGLAVAALGAGYQITGDQTYMEAAAANARFVRNELWRDGQLTHAWRHGVHSHGEFLEDYAYFIHGLLALFHSDVSQDNRQWLEFALELADRAVSAFQDGDGRFYLRPENQKDLIFRPAEETDSALPSPGSVMIHNLLVLERLTGQSKYGRAGERGLQYLSGLMDDYGIGMTSALLALDYYLSPKVEIVITGKGSVRDSMAAEVFRRYLPNSIVASSTARGNGQSWPIFKDRFAADGSARAFVCENSTCRVPAETVEALRQQLSDL</sequence>
<dbReference type="AlphaFoldDB" id="A0A855WYC5"/>
<dbReference type="Proteomes" id="UP000250918">
    <property type="component" value="Unassembled WGS sequence"/>
</dbReference>
<proteinExistence type="predicted"/>
<dbReference type="CDD" id="cd02955">
    <property type="entry name" value="SSP411"/>
    <property type="match status" value="1"/>
</dbReference>
<protein>
    <submittedName>
        <fullName evidence="2">Thioredoxin domain-containing protein</fullName>
    </submittedName>
</protein>
<dbReference type="InterPro" id="IPR036249">
    <property type="entry name" value="Thioredoxin-like_sf"/>
</dbReference>
<dbReference type="InterPro" id="IPR012341">
    <property type="entry name" value="6hp_glycosidase-like_sf"/>
</dbReference>
<dbReference type="InterPro" id="IPR004879">
    <property type="entry name" value="Ssp411-like_TRX"/>
</dbReference>
<dbReference type="InterPro" id="IPR008928">
    <property type="entry name" value="6-hairpin_glycosidase_sf"/>
</dbReference>
<dbReference type="Pfam" id="PF03190">
    <property type="entry name" value="Thioredox_DsbH"/>
    <property type="match status" value="1"/>
</dbReference>
<dbReference type="GO" id="GO:0005975">
    <property type="term" value="P:carbohydrate metabolic process"/>
    <property type="evidence" value="ECO:0007669"/>
    <property type="project" value="InterPro"/>
</dbReference>
<dbReference type="PIRSF" id="PIRSF006402">
    <property type="entry name" value="UCP006402_thioredoxin"/>
    <property type="match status" value="1"/>
</dbReference>
<dbReference type="Gene3D" id="3.40.30.10">
    <property type="entry name" value="Glutaredoxin"/>
    <property type="match status" value="1"/>
</dbReference>
<evidence type="ECO:0000259" key="1">
    <source>
        <dbReference type="Pfam" id="PF03190"/>
    </source>
</evidence>
<reference evidence="2 3" key="1">
    <citation type="journal article" date="2018" name="ISME J.">
        <title>A methanotrophic archaeon couples anaerobic oxidation of methane to Fe(III) reduction.</title>
        <authorList>
            <person name="Cai C."/>
            <person name="Leu A.O."/>
            <person name="Xie G.J."/>
            <person name="Guo J."/>
            <person name="Feng Y."/>
            <person name="Zhao J.X."/>
            <person name="Tyson G.W."/>
            <person name="Yuan Z."/>
            <person name="Hu S."/>
        </authorList>
    </citation>
    <scope>NUCLEOTIDE SEQUENCE [LARGE SCALE GENOMIC DNA]</scope>
    <source>
        <strain evidence="2">FeB_12</strain>
    </source>
</reference>
<dbReference type="PANTHER" id="PTHR42899">
    <property type="entry name" value="SPERMATOGENESIS-ASSOCIATED PROTEIN 20"/>
    <property type="match status" value="1"/>
</dbReference>
<gene>
    <name evidence="2" type="ORF">C3F09_08965</name>
</gene>
<comment type="caution">
    <text evidence="2">The sequence shown here is derived from an EMBL/GenBank/DDBJ whole genome shotgun (WGS) entry which is preliminary data.</text>
</comment>
<name>A0A855WYC5_9BACT</name>
<evidence type="ECO:0000313" key="3">
    <source>
        <dbReference type="Proteomes" id="UP000250918"/>
    </source>
</evidence>
<dbReference type="Gene3D" id="1.50.10.10">
    <property type="match status" value="1"/>
</dbReference>